<dbReference type="Proteomes" id="UP001215280">
    <property type="component" value="Unassembled WGS sequence"/>
</dbReference>
<organism evidence="2 3">
    <name type="scientific">Mycena maculata</name>
    <dbReference type="NCBI Taxonomy" id="230809"/>
    <lineage>
        <taxon>Eukaryota</taxon>
        <taxon>Fungi</taxon>
        <taxon>Dikarya</taxon>
        <taxon>Basidiomycota</taxon>
        <taxon>Agaricomycotina</taxon>
        <taxon>Agaricomycetes</taxon>
        <taxon>Agaricomycetidae</taxon>
        <taxon>Agaricales</taxon>
        <taxon>Marasmiineae</taxon>
        <taxon>Mycenaceae</taxon>
        <taxon>Mycena</taxon>
    </lineage>
</organism>
<dbReference type="AlphaFoldDB" id="A0AAD7JWM0"/>
<evidence type="ECO:0000256" key="1">
    <source>
        <dbReference type="SAM" id="MobiDB-lite"/>
    </source>
</evidence>
<comment type="caution">
    <text evidence="2">The sequence shown here is derived from an EMBL/GenBank/DDBJ whole genome shotgun (WGS) entry which is preliminary data.</text>
</comment>
<protein>
    <submittedName>
        <fullName evidence="2">Uncharacterized protein</fullName>
    </submittedName>
</protein>
<name>A0AAD7JWM0_9AGAR</name>
<reference evidence="2" key="1">
    <citation type="submission" date="2023-03" db="EMBL/GenBank/DDBJ databases">
        <title>Massive genome expansion in bonnet fungi (Mycena s.s.) driven by repeated elements and novel gene families across ecological guilds.</title>
        <authorList>
            <consortium name="Lawrence Berkeley National Laboratory"/>
            <person name="Harder C.B."/>
            <person name="Miyauchi S."/>
            <person name="Viragh M."/>
            <person name="Kuo A."/>
            <person name="Thoen E."/>
            <person name="Andreopoulos B."/>
            <person name="Lu D."/>
            <person name="Skrede I."/>
            <person name="Drula E."/>
            <person name="Henrissat B."/>
            <person name="Morin E."/>
            <person name="Kohler A."/>
            <person name="Barry K."/>
            <person name="LaButti K."/>
            <person name="Morin E."/>
            <person name="Salamov A."/>
            <person name="Lipzen A."/>
            <person name="Mereny Z."/>
            <person name="Hegedus B."/>
            <person name="Baldrian P."/>
            <person name="Stursova M."/>
            <person name="Weitz H."/>
            <person name="Taylor A."/>
            <person name="Grigoriev I.V."/>
            <person name="Nagy L.G."/>
            <person name="Martin F."/>
            <person name="Kauserud H."/>
        </authorList>
    </citation>
    <scope>NUCLEOTIDE SEQUENCE</scope>
    <source>
        <strain evidence="2">CBHHK188m</strain>
    </source>
</reference>
<feature type="compositionally biased region" description="Basic residues" evidence="1">
    <location>
        <begin position="7"/>
        <end position="21"/>
    </location>
</feature>
<evidence type="ECO:0000313" key="3">
    <source>
        <dbReference type="Proteomes" id="UP001215280"/>
    </source>
</evidence>
<gene>
    <name evidence="2" type="ORF">DFH07DRAFT_768670</name>
</gene>
<feature type="compositionally biased region" description="Low complexity" evidence="1">
    <location>
        <begin position="399"/>
        <end position="409"/>
    </location>
</feature>
<feature type="compositionally biased region" description="Basic and acidic residues" evidence="1">
    <location>
        <begin position="348"/>
        <end position="364"/>
    </location>
</feature>
<feature type="compositionally biased region" description="Low complexity" evidence="1">
    <location>
        <begin position="365"/>
        <end position="375"/>
    </location>
</feature>
<proteinExistence type="predicted"/>
<feature type="region of interest" description="Disordered" evidence="1">
    <location>
        <begin position="348"/>
        <end position="482"/>
    </location>
</feature>
<keyword evidence="3" id="KW-1185">Reference proteome</keyword>
<sequence>MSLGAQGKKRAQTHLRTRRLHSGSGEWGNGCDTSWILLILPAVPKERKRGPAHGRHKGDLFRSHLRSCPLPTWAPHAHARRQQQLHRVIAESFGSGSGTGAFGSRRSRCRNSRTTSWGHRWRWAPQRTDKARVCGTVLAQDRCVRAERRRQRDVSGPWEVKRDEPVRGHERHAERRSAQHRRVLRGPSGECVVGRAGELEVQLRTCDGGGCCLHRLADEVHIDVNSAVLDHEEQVLPRRLVRVRRVELRLRGWDESGGEDEVQPGGVCGRGTRRCVLGTRRRVGWRTGGVVVEKARHTSNVDVGRMLVATTVAYGTAHAAARGCRPCWGRWVLEAAEHAGAQVVRGQREWRWERGRKPGGERQARAAPAAHQQQADGSSMGVTEVRHMEGVGPGGGRGSRTAGSSSSARRGARSCRFPPARLHGPSYSRRSAYPQTASRPAMYSFAAKAPEGRRSHETPAVPVKKKRRGLARGVSMDFVNGR</sequence>
<evidence type="ECO:0000313" key="2">
    <source>
        <dbReference type="EMBL" id="KAJ7770946.1"/>
    </source>
</evidence>
<dbReference type="EMBL" id="JARJLG010000023">
    <property type="protein sequence ID" value="KAJ7770946.1"/>
    <property type="molecule type" value="Genomic_DNA"/>
</dbReference>
<feature type="region of interest" description="Disordered" evidence="1">
    <location>
        <begin position="1"/>
        <end position="23"/>
    </location>
</feature>
<accession>A0AAD7JWM0</accession>